<evidence type="ECO:0000313" key="3">
    <source>
        <dbReference type="EMBL" id="KAJ8377144.1"/>
    </source>
</evidence>
<reference evidence="3" key="1">
    <citation type="journal article" date="2023" name="Science">
        <title>Genome structures resolve the early diversification of teleost fishes.</title>
        <authorList>
            <person name="Parey E."/>
            <person name="Louis A."/>
            <person name="Montfort J."/>
            <person name="Bouchez O."/>
            <person name="Roques C."/>
            <person name="Iampietro C."/>
            <person name="Lluch J."/>
            <person name="Castinel A."/>
            <person name="Donnadieu C."/>
            <person name="Desvignes T."/>
            <person name="Floi Bucao C."/>
            <person name="Jouanno E."/>
            <person name="Wen M."/>
            <person name="Mejri S."/>
            <person name="Dirks R."/>
            <person name="Jansen H."/>
            <person name="Henkel C."/>
            <person name="Chen W.J."/>
            <person name="Zahm M."/>
            <person name="Cabau C."/>
            <person name="Klopp C."/>
            <person name="Thompson A.W."/>
            <person name="Robinson-Rechavi M."/>
            <person name="Braasch I."/>
            <person name="Lecointre G."/>
            <person name="Bobe J."/>
            <person name="Postlethwait J.H."/>
            <person name="Berthelot C."/>
            <person name="Roest Crollius H."/>
            <person name="Guiguen Y."/>
        </authorList>
    </citation>
    <scope>NUCLEOTIDE SEQUENCE</scope>
    <source>
        <strain evidence="3">WJC10195</strain>
    </source>
</reference>
<dbReference type="EMBL" id="JAINUF010000002">
    <property type="protein sequence ID" value="KAJ8377144.1"/>
    <property type="molecule type" value="Genomic_DNA"/>
</dbReference>
<dbReference type="OrthoDB" id="10056446at2759"/>
<feature type="region of interest" description="Disordered" evidence="2">
    <location>
        <begin position="256"/>
        <end position="299"/>
    </location>
</feature>
<dbReference type="Proteomes" id="UP001152622">
    <property type="component" value="Chromosome 2"/>
</dbReference>
<protein>
    <submittedName>
        <fullName evidence="3">Uncharacterized protein</fullName>
    </submittedName>
</protein>
<feature type="compositionally biased region" description="Basic and acidic residues" evidence="2">
    <location>
        <begin position="1"/>
        <end position="11"/>
    </location>
</feature>
<feature type="coiled-coil region" evidence="1">
    <location>
        <begin position="63"/>
        <end position="146"/>
    </location>
</feature>
<feature type="compositionally biased region" description="Low complexity" evidence="2">
    <location>
        <begin position="256"/>
        <end position="278"/>
    </location>
</feature>
<sequence>MKGPPKTEKTLHASTPLIPAPEEEKPDHNHAGPETDKPTPEDCHCEDTDQDPQSQTQQLHTTVSQMRDSLSLLEVELTEMREQVLTHITISTDSQLLEDQLSQVRNQVKISMRTMKEEVKHLQQDQEELKRELAELKQRVNAEISRGCALLPNVHLAHYPTIGHWDLYDHVHLDEAAVREFTKTLKDVALGRHPGHSPSSKRVTSNFQHRPAAVPNIPPHHRRLRPIAPNKAPGYHLHLARQPNPPGFTTPTKHLTAPTKHLTTPTKHLTTPTKHLTASKQASPDPSRITHPRTPPHSRTHAAMLKPLEALTLTLTQGTLNTWVRSSGYSCTSVQN</sequence>
<feature type="region of interest" description="Disordered" evidence="2">
    <location>
        <begin position="1"/>
        <end position="56"/>
    </location>
</feature>
<comment type="caution">
    <text evidence="3">The sequence shown here is derived from an EMBL/GenBank/DDBJ whole genome shotgun (WGS) entry which is preliminary data.</text>
</comment>
<gene>
    <name evidence="3" type="ORF">SKAU_G00077240</name>
</gene>
<dbReference type="AlphaFoldDB" id="A0A9Q1JA42"/>
<evidence type="ECO:0000256" key="1">
    <source>
        <dbReference type="SAM" id="Coils"/>
    </source>
</evidence>
<evidence type="ECO:0000313" key="4">
    <source>
        <dbReference type="Proteomes" id="UP001152622"/>
    </source>
</evidence>
<feature type="compositionally biased region" description="Basic residues" evidence="2">
    <location>
        <begin position="290"/>
        <end position="299"/>
    </location>
</feature>
<organism evidence="3 4">
    <name type="scientific">Synaphobranchus kaupii</name>
    <name type="common">Kaup's arrowtooth eel</name>
    <dbReference type="NCBI Taxonomy" id="118154"/>
    <lineage>
        <taxon>Eukaryota</taxon>
        <taxon>Metazoa</taxon>
        <taxon>Chordata</taxon>
        <taxon>Craniata</taxon>
        <taxon>Vertebrata</taxon>
        <taxon>Euteleostomi</taxon>
        <taxon>Actinopterygii</taxon>
        <taxon>Neopterygii</taxon>
        <taxon>Teleostei</taxon>
        <taxon>Anguilliformes</taxon>
        <taxon>Synaphobranchidae</taxon>
        <taxon>Synaphobranchus</taxon>
    </lineage>
</organism>
<keyword evidence="4" id="KW-1185">Reference proteome</keyword>
<evidence type="ECO:0000256" key="2">
    <source>
        <dbReference type="SAM" id="MobiDB-lite"/>
    </source>
</evidence>
<keyword evidence="1" id="KW-0175">Coiled coil</keyword>
<accession>A0A9Q1JA42</accession>
<name>A0A9Q1JA42_SYNKA</name>
<feature type="compositionally biased region" description="Basic and acidic residues" evidence="2">
    <location>
        <begin position="22"/>
        <end position="47"/>
    </location>
</feature>
<proteinExistence type="predicted"/>